<evidence type="ECO:0000256" key="5">
    <source>
        <dbReference type="ARBA" id="ARBA00022777"/>
    </source>
</evidence>
<dbReference type="Pfam" id="PF00072">
    <property type="entry name" value="Response_reg"/>
    <property type="match status" value="1"/>
</dbReference>
<dbReference type="InterPro" id="IPR011622">
    <property type="entry name" value="7TMR_DISM_rcpt_extracell_dom2"/>
</dbReference>
<keyword evidence="5 10" id="KW-0418">Kinase</keyword>
<dbReference type="InterPro" id="IPR011006">
    <property type="entry name" value="CheY-like_superfamily"/>
</dbReference>
<dbReference type="InterPro" id="IPR003594">
    <property type="entry name" value="HATPase_dom"/>
</dbReference>
<dbReference type="SUPFAM" id="SSF55874">
    <property type="entry name" value="ATPase domain of HSP90 chaperone/DNA topoisomerase II/histidine kinase"/>
    <property type="match status" value="1"/>
</dbReference>
<dbReference type="Gene3D" id="3.30.565.10">
    <property type="entry name" value="Histidine kinase-like ATPase, C-terminal domain"/>
    <property type="match status" value="1"/>
</dbReference>
<evidence type="ECO:0000313" key="11">
    <source>
        <dbReference type="Proteomes" id="UP001189757"/>
    </source>
</evidence>
<dbReference type="InterPro" id="IPR036097">
    <property type="entry name" value="HisK_dim/P_sf"/>
</dbReference>
<feature type="transmembrane region" description="Helical" evidence="7">
    <location>
        <begin position="299"/>
        <end position="319"/>
    </location>
</feature>
<evidence type="ECO:0000259" key="8">
    <source>
        <dbReference type="PROSITE" id="PS50109"/>
    </source>
</evidence>
<dbReference type="SMART" id="SM00387">
    <property type="entry name" value="HATPase_c"/>
    <property type="match status" value="1"/>
</dbReference>
<keyword evidence="11" id="KW-1185">Reference proteome</keyword>
<gene>
    <name evidence="10" type="primary">rcsC_5</name>
    <name evidence="10" type="ORF">LMG18101_01134</name>
</gene>
<name>A0ABM9K180_9RALS</name>
<feature type="domain" description="Response regulatory" evidence="9">
    <location>
        <begin position="685"/>
        <end position="803"/>
    </location>
</feature>
<dbReference type="SUPFAM" id="SSF52172">
    <property type="entry name" value="CheY-like"/>
    <property type="match status" value="1"/>
</dbReference>
<dbReference type="GO" id="GO:0004673">
    <property type="term" value="F:protein histidine kinase activity"/>
    <property type="evidence" value="ECO:0007669"/>
    <property type="project" value="UniProtKB-EC"/>
</dbReference>
<comment type="caution">
    <text evidence="10">The sequence shown here is derived from an EMBL/GenBank/DDBJ whole genome shotgun (WGS) entry which is preliminary data.</text>
</comment>
<dbReference type="Gene3D" id="2.60.40.2380">
    <property type="match status" value="1"/>
</dbReference>
<keyword evidence="4 10" id="KW-0808">Transferase</keyword>
<dbReference type="PANTHER" id="PTHR43047:SF72">
    <property type="entry name" value="OSMOSENSING HISTIDINE PROTEIN KINASE SLN1"/>
    <property type="match status" value="1"/>
</dbReference>
<dbReference type="CDD" id="cd00156">
    <property type="entry name" value="REC"/>
    <property type="match status" value="1"/>
</dbReference>
<evidence type="ECO:0000259" key="9">
    <source>
        <dbReference type="PROSITE" id="PS50110"/>
    </source>
</evidence>
<organism evidence="10 11">
    <name type="scientific">Ralstonia flaminis</name>
    <dbReference type="NCBI Taxonomy" id="3058597"/>
    <lineage>
        <taxon>Bacteria</taxon>
        <taxon>Pseudomonadati</taxon>
        <taxon>Pseudomonadota</taxon>
        <taxon>Betaproteobacteria</taxon>
        <taxon>Burkholderiales</taxon>
        <taxon>Burkholderiaceae</taxon>
        <taxon>Ralstonia</taxon>
    </lineage>
</organism>
<keyword evidence="7" id="KW-0472">Membrane</keyword>
<dbReference type="Pfam" id="PF07695">
    <property type="entry name" value="7TMR-DISM_7TM"/>
    <property type="match status" value="1"/>
</dbReference>
<dbReference type="Gene3D" id="3.40.50.2300">
    <property type="match status" value="1"/>
</dbReference>
<feature type="transmembrane region" description="Helical" evidence="7">
    <location>
        <begin position="180"/>
        <end position="198"/>
    </location>
</feature>
<evidence type="ECO:0000256" key="1">
    <source>
        <dbReference type="ARBA" id="ARBA00000085"/>
    </source>
</evidence>
<feature type="transmembrane region" description="Helical" evidence="7">
    <location>
        <begin position="251"/>
        <end position="270"/>
    </location>
</feature>
<evidence type="ECO:0000256" key="2">
    <source>
        <dbReference type="ARBA" id="ARBA00012438"/>
    </source>
</evidence>
<keyword evidence="7" id="KW-1133">Transmembrane helix</keyword>
<accession>A0ABM9K180</accession>
<dbReference type="SMART" id="SM00388">
    <property type="entry name" value="HisKA"/>
    <property type="match status" value="1"/>
</dbReference>
<evidence type="ECO:0000313" key="10">
    <source>
        <dbReference type="EMBL" id="CAJ0811134.1"/>
    </source>
</evidence>
<dbReference type="InterPro" id="IPR011623">
    <property type="entry name" value="7TMR_DISM_rcpt_extracell_dom1"/>
</dbReference>
<evidence type="ECO:0000256" key="3">
    <source>
        <dbReference type="ARBA" id="ARBA00022553"/>
    </source>
</evidence>
<dbReference type="Gene3D" id="1.10.287.130">
    <property type="match status" value="1"/>
</dbReference>
<protein>
    <recommendedName>
        <fullName evidence="2">histidine kinase</fullName>
        <ecNumber evidence="2">2.7.13.3</ecNumber>
    </recommendedName>
</protein>
<dbReference type="InterPro" id="IPR005467">
    <property type="entry name" value="His_kinase_dom"/>
</dbReference>
<dbReference type="CDD" id="cd00082">
    <property type="entry name" value="HisKA"/>
    <property type="match status" value="1"/>
</dbReference>
<evidence type="ECO:0000256" key="6">
    <source>
        <dbReference type="PROSITE-ProRule" id="PRU00169"/>
    </source>
</evidence>
<dbReference type="SUPFAM" id="SSF47384">
    <property type="entry name" value="Homodimeric domain of signal transducing histidine kinase"/>
    <property type="match status" value="1"/>
</dbReference>
<dbReference type="EC" id="2.7.13.3" evidence="2"/>
<reference evidence="10 11" key="1">
    <citation type="submission" date="2023-07" db="EMBL/GenBank/DDBJ databases">
        <authorList>
            <person name="Peeters C."/>
        </authorList>
    </citation>
    <scope>NUCLEOTIDE SEQUENCE [LARGE SCALE GENOMIC DNA]</scope>
    <source>
        <strain evidence="10 11">LMG 18101</strain>
    </source>
</reference>
<keyword evidence="7" id="KW-0812">Transmembrane</keyword>
<dbReference type="InterPro" id="IPR001789">
    <property type="entry name" value="Sig_transdc_resp-reg_receiver"/>
</dbReference>
<dbReference type="Pfam" id="PF00512">
    <property type="entry name" value="HisKA"/>
    <property type="match status" value="1"/>
</dbReference>
<dbReference type="PROSITE" id="PS50109">
    <property type="entry name" value="HIS_KIN"/>
    <property type="match status" value="1"/>
</dbReference>
<proteinExistence type="predicted"/>
<comment type="catalytic activity">
    <reaction evidence="1">
        <text>ATP + protein L-histidine = ADP + protein N-phospho-L-histidine.</text>
        <dbReference type="EC" id="2.7.13.3"/>
    </reaction>
</comment>
<dbReference type="PROSITE" id="PS50110">
    <property type="entry name" value="RESPONSE_REGULATORY"/>
    <property type="match status" value="1"/>
</dbReference>
<evidence type="ECO:0000256" key="4">
    <source>
        <dbReference type="ARBA" id="ARBA00022679"/>
    </source>
</evidence>
<feature type="modified residue" description="4-aspartylphosphate" evidence="6">
    <location>
        <position position="737"/>
    </location>
</feature>
<dbReference type="PRINTS" id="PR00344">
    <property type="entry name" value="BCTRLSENSOR"/>
</dbReference>
<dbReference type="PANTHER" id="PTHR43047">
    <property type="entry name" value="TWO-COMPONENT HISTIDINE PROTEIN KINASE"/>
    <property type="match status" value="1"/>
</dbReference>
<feature type="transmembrane region" description="Helical" evidence="7">
    <location>
        <begin position="210"/>
        <end position="231"/>
    </location>
</feature>
<dbReference type="Pfam" id="PF02518">
    <property type="entry name" value="HATPase_c"/>
    <property type="match status" value="1"/>
</dbReference>
<dbReference type="SMART" id="SM00448">
    <property type="entry name" value="REC"/>
    <property type="match status" value="1"/>
</dbReference>
<dbReference type="EMBL" id="CATZLL010000003">
    <property type="protein sequence ID" value="CAJ0811134.1"/>
    <property type="molecule type" value="Genomic_DNA"/>
</dbReference>
<feature type="domain" description="Histidine kinase" evidence="8">
    <location>
        <begin position="440"/>
        <end position="658"/>
    </location>
</feature>
<feature type="transmembrane region" description="Helical" evidence="7">
    <location>
        <begin position="275"/>
        <end position="293"/>
    </location>
</feature>
<sequence length="891" mass="96503">MGLFIWVFGQSAWATPVDVGQAEGRGDKPVALLSHLSVLEDKTGQMDLGAAMASTGWAAIAGETLNPGYTASRFWLKGTLYNSGAQPVTRWLAVGPARLESVDYFRLAPGGHAVLETILSGNRLPLDARPVTAMIPVFPITLAPGEQMTFALRLHSRSAVDINPELWEPAAFRQQEGFDLMLQAFLVGPALMLALYALIQGWSGRDRSFLLLFGWICLAVLYSMAIQGYLYRYILQAGGAWVLRAPSTLGVLTNVFYAAATMTFVGLGCVAAWKWTYRIVIVLLLVGCAWTMLGDYRAGAVYSNVVVGVFNVLWAISMVDAWRRGLPNARLFILTFGVVWAVQLVGLLEFHGILNRGWHAGLGLSWLVELATLLMMGALVIQRSRERSTAHAAIQQALLDAKSQEQLKLEHAVVERTQELRTALIDADEANRAKTDFLARISHDLRTPLTSIIGFAELVQTAGQENAERGRIIGRSARHMLAMVNDLIDYARGGEPDALHSAPVYVHALLDAVVQEGAELARRRGNQFSFRIERPLPPVLELDAKGLRRVLGNLLDNATKYTTDGRIELLIDCEGEAGIAHPVRLTFIVKDTGPGIAAKDQQRIFEPFQRLDTARTQPGTGLGLAIVRQWIERMGGSLKIDSALGAGTSMRLEVSATVATEDAVSRHHVADIGAVVPSIDGSGLRIWIAEDTADIRRLLADELSSLGFTVETASDGVSIIERMTQAGDARPDLVLTDYLMPGADGIAVLLAARQYLPGVPVVVLSAIPQPASASDDPAAPEFDASLLKPINLAELQETLMRLLGLQRLPPVVDASEVVPLVDPPPQACAVALALIDLGAISDLIDWADALRSEYPQCDAFAMRVRQLATRGDLAGLQRLCSPTTDEACGHE</sequence>
<evidence type="ECO:0000256" key="7">
    <source>
        <dbReference type="SAM" id="Phobius"/>
    </source>
</evidence>
<dbReference type="Proteomes" id="UP001189757">
    <property type="component" value="Unassembled WGS sequence"/>
</dbReference>
<dbReference type="InterPro" id="IPR004358">
    <property type="entry name" value="Sig_transdc_His_kin-like_C"/>
</dbReference>
<feature type="transmembrane region" description="Helical" evidence="7">
    <location>
        <begin position="331"/>
        <end position="354"/>
    </location>
</feature>
<keyword evidence="3 6" id="KW-0597">Phosphoprotein</keyword>
<dbReference type="Pfam" id="PF07696">
    <property type="entry name" value="7TMR-DISMED2"/>
    <property type="match status" value="1"/>
</dbReference>
<dbReference type="InterPro" id="IPR003661">
    <property type="entry name" value="HisK_dim/P_dom"/>
</dbReference>
<dbReference type="InterPro" id="IPR036890">
    <property type="entry name" value="HATPase_C_sf"/>
</dbReference>